<feature type="compositionally biased region" description="Polar residues" evidence="1">
    <location>
        <begin position="167"/>
        <end position="177"/>
    </location>
</feature>
<dbReference type="Proteomes" id="UP001180536">
    <property type="component" value="Unassembled WGS sequence"/>
</dbReference>
<evidence type="ECO:0000313" key="3">
    <source>
        <dbReference type="EMBL" id="MDR7297429.1"/>
    </source>
</evidence>
<evidence type="ECO:0000256" key="2">
    <source>
        <dbReference type="SAM" id="Phobius"/>
    </source>
</evidence>
<dbReference type="EMBL" id="JAVDXQ010000004">
    <property type="protein sequence ID" value="MDR7297429.1"/>
    <property type="molecule type" value="Genomic_DNA"/>
</dbReference>
<evidence type="ECO:0000256" key="1">
    <source>
        <dbReference type="SAM" id="MobiDB-lite"/>
    </source>
</evidence>
<gene>
    <name evidence="3" type="ORF">J2X16_002778</name>
</gene>
<proteinExistence type="predicted"/>
<keyword evidence="2" id="KW-0472">Membrane</keyword>
<name>A0ABU1Z9X2_9BURK</name>
<comment type="caution">
    <text evidence="3">The sequence shown here is derived from an EMBL/GenBank/DDBJ whole genome shotgun (WGS) entry which is preliminary data.</text>
</comment>
<reference evidence="3 4" key="1">
    <citation type="submission" date="2023-07" db="EMBL/GenBank/DDBJ databases">
        <title>Sorghum-associated microbial communities from plants grown in Nebraska, USA.</title>
        <authorList>
            <person name="Schachtman D."/>
        </authorList>
    </citation>
    <scope>NUCLEOTIDE SEQUENCE [LARGE SCALE GENOMIC DNA]</scope>
    <source>
        <strain evidence="3 4">BE310</strain>
    </source>
</reference>
<keyword evidence="2" id="KW-0812">Transmembrane</keyword>
<evidence type="ECO:0000313" key="4">
    <source>
        <dbReference type="Proteomes" id="UP001180536"/>
    </source>
</evidence>
<protein>
    <submittedName>
        <fullName evidence="3">Tfp pilus assembly protein PilX</fullName>
    </submittedName>
</protein>
<organism evidence="3 4">
    <name type="scientific">Pelomonas aquatica</name>
    <dbReference type="NCBI Taxonomy" id="431058"/>
    <lineage>
        <taxon>Bacteria</taxon>
        <taxon>Pseudomonadati</taxon>
        <taxon>Pseudomonadota</taxon>
        <taxon>Betaproteobacteria</taxon>
        <taxon>Burkholderiales</taxon>
        <taxon>Sphaerotilaceae</taxon>
        <taxon>Roseateles</taxon>
    </lineage>
</organism>
<feature type="region of interest" description="Disordered" evidence="1">
    <location>
        <begin position="165"/>
        <end position="188"/>
    </location>
</feature>
<dbReference type="RefSeq" id="WP_056877148.1">
    <property type="nucleotide sequence ID" value="NZ_JAVDXQ010000004.1"/>
</dbReference>
<sequence length="215" mass="22675">MKHATPAHGTPGRQAQRGIVLVFALITLVILLIGAVAISRSISASQFITGNLGFKRDLAHQGERALQAAMAAVRNGPLADVAARNDDLKSANYKATLLPTNAQGIPKALLSDEEFSKVGSADRDIQIDDMSVKVRYVVDRLAAATGGCGPTHCAMANETVFGGGSSEWINSQGNSGATKEPNPGAAPQQPVYRITVRVSGPRRTLSFFQSTFTTN</sequence>
<feature type="transmembrane region" description="Helical" evidence="2">
    <location>
        <begin position="20"/>
        <end position="38"/>
    </location>
</feature>
<keyword evidence="2" id="KW-1133">Transmembrane helix</keyword>
<accession>A0ABU1Z9X2</accession>
<keyword evidence="4" id="KW-1185">Reference proteome</keyword>